<dbReference type="EMBL" id="CP012673">
    <property type="protein sequence ID" value="AUX44643.1"/>
    <property type="molecule type" value="Genomic_DNA"/>
</dbReference>
<evidence type="ECO:0000256" key="1">
    <source>
        <dbReference type="SAM" id="MobiDB-lite"/>
    </source>
</evidence>
<dbReference type="AlphaFoldDB" id="A0A2L0EZD3"/>
<protein>
    <recommendedName>
        <fullName evidence="4">Flagellin N-methylase</fullName>
    </recommendedName>
</protein>
<sequence>MARLRVQIDEASREARALDAARRWREQTPCFFLNAETAACSIYPVRPLVCRLHNSVDQEAPAPPRAAQPGLVPPERLVASNAARNTRKRERKARRNGK</sequence>
<evidence type="ECO:0000313" key="2">
    <source>
        <dbReference type="EMBL" id="AUX44643.1"/>
    </source>
</evidence>
<proteinExistence type="predicted"/>
<evidence type="ECO:0008006" key="4">
    <source>
        <dbReference type="Google" id="ProtNLM"/>
    </source>
</evidence>
<name>A0A2L0EZD3_SORCE</name>
<reference evidence="2 3" key="1">
    <citation type="submission" date="2015-09" db="EMBL/GenBank/DDBJ databases">
        <title>Sorangium comparison.</title>
        <authorList>
            <person name="Zaburannyi N."/>
            <person name="Bunk B."/>
            <person name="Overmann J."/>
            <person name="Mueller R."/>
        </authorList>
    </citation>
    <scope>NUCLEOTIDE SEQUENCE [LARGE SCALE GENOMIC DNA]</scope>
    <source>
        <strain evidence="2 3">So ce26</strain>
    </source>
</reference>
<feature type="region of interest" description="Disordered" evidence="1">
    <location>
        <begin position="58"/>
        <end position="98"/>
    </location>
</feature>
<organism evidence="2 3">
    <name type="scientific">Sorangium cellulosum</name>
    <name type="common">Polyangium cellulosum</name>
    <dbReference type="NCBI Taxonomy" id="56"/>
    <lineage>
        <taxon>Bacteria</taxon>
        <taxon>Pseudomonadati</taxon>
        <taxon>Myxococcota</taxon>
        <taxon>Polyangia</taxon>
        <taxon>Polyangiales</taxon>
        <taxon>Polyangiaceae</taxon>
        <taxon>Sorangium</taxon>
    </lineage>
</organism>
<evidence type="ECO:0000313" key="3">
    <source>
        <dbReference type="Proteomes" id="UP000238348"/>
    </source>
</evidence>
<dbReference type="Pfam" id="PF03692">
    <property type="entry name" value="CxxCxxCC"/>
    <property type="match status" value="1"/>
</dbReference>
<feature type="compositionally biased region" description="Basic residues" evidence="1">
    <location>
        <begin position="85"/>
        <end position="98"/>
    </location>
</feature>
<gene>
    <name evidence="2" type="ORF">SOCE26_061090</name>
</gene>
<accession>A0A2L0EZD3</accession>
<dbReference type="Proteomes" id="UP000238348">
    <property type="component" value="Chromosome"/>
</dbReference>
<dbReference type="InterPro" id="IPR005358">
    <property type="entry name" value="Puta_zinc/iron-chelating_dom"/>
</dbReference>